<dbReference type="Proteomes" id="UP000738349">
    <property type="component" value="Unassembled WGS sequence"/>
</dbReference>
<keyword evidence="3" id="KW-1185">Reference proteome</keyword>
<gene>
    <name evidence="2" type="ORF">EDB81DRAFT_202456</name>
</gene>
<feature type="region of interest" description="Disordered" evidence="1">
    <location>
        <begin position="316"/>
        <end position="335"/>
    </location>
</feature>
<organism evidence="2 3">
    <name type="scientific">Dactylonectria macrodidyma</name>
    <dbReference type="NCBI Taxonomy" id="307937"/>
    <lineage>
        <taxon>Eukaryota</taxon>
        <taxon>Fungi</taxon>
        <taxon>Dikarya</taxon>
        <taxon>Ascomycota</taxon>
        <taxon>Pezizomycotina</taxon>
        <taxon>Sordariomycetes</taxon>
        <taxon>Hypocreomycetidae</taxon>
        <taxon>Hypocreales</taxon>
        <taxon>Nectriaceae</taxon>
        <taxon>Dactylonectria</taxon>
    </lineage>
</organism>
<dbReference type="EMBL" id="JAGMUV010000020">
    <property type="protein sequence ID" value="KAH7125971.1"/>
    <property type="molecule type" value="Genomic_DNA"/>
</dbReference>
<name>A0A9P9IMP2_9HYPO</name>
<feature type="compositionally biased region" description="Polar residues" evidence="1">
    <location>
        <begin position="158"/>
        <end position="168"/>
    </location>
</feature>
<feature type="compositionally biased region" description="Basic and acidic residues" evidence="1">
    <location>
        <begin position="406"/>
        <end position="415"/>
    </location>
</feature>
<proteinExistence type="predicted"/>
<comment type="caution">
    <text evidence="2">The sequence shown here is derived from an EMBL/GenBank/DDBJ whole genome shotgun (WGS) entry which is preliminary data.</text>
</comment>
<evidence type="ECO:0000256" key="1">
    <source>
        <dbReference type="SAM" id="MobiDB-lite"/>
    </source>
</evidence>
<feature type="region of interest" description="Disordered" evidence="1">
    <location>
        <begin position="242"/>
        <end position="290"/>
    </location>
</feature>
<reference evidence="2" key="1">
    <citation type="journal article" date="2021" name="Nat. Commun.">
        <title>Genetic determinants of endophytism in the Arabidopsis root mycobiome.</title>
        <authorList>
            <person name="Mesny F."/>
            <person name="Miyauchi S."/>
            <person name="Thiergart T."/>
            <person name="Pickel B."/>
            <person name="Atanasova L."/>
            <person name="Karlsson M."/>
            <person name="Huettel B."/>
            <person name="Barry K.W."/>
            <person name="Haridas S."/>
            <person name="Chen C."/>
            <person name="Bauer D."/>
            <person name="Andreopoulos W."/>
            <person name="Pangilinan J."/>
            <person name="LaButti K."/>
            <person name="Riley R."/>
            <person name="Lipzen A."/>
            <person name="Clum A."/>
            <person name="Drula E."/>
            <person name="Henrissat B."/>
            <person name="Kohler A."/>
            <person name="Grigoriev I.V."/>
            <person name="Martin F.M."/>
            <person name="Hacquard S."/>
        </authorList>
    </citation>
    <scope>NUCLEOTIDE SEQUENCE</scope>
    <source>
        <strain evidence="2">MPI-CAGE-AT-0147</strain>
    </source>
</reference>
<feature type="compositionally biased region" description="Polar residues" evidence="1">
    <location>
        <begin position="325"/>
        <end position="335"/>
    </location>
</feature>
<evidence type="ECO:0000313" key="2">
    <source>
        <dbReference type="EMBL" id="KAH7125971.1"/>
    </source>
</evidence>
<dbReference type="AlphaFoldDB" id="A0A9P9IMP2"/>
<feature type="region of interest" description="Disordered" evidence="1">
    <location>
        <begin position="155"/>
        <end position="226"/>
    </location>
</feature>
<protein>
    <submittedName>
        <fullName evidence="2">Uncharacterized protein</fullName>
    </submittedName>
</protein>
<sequence>MPKVATKRSGRPRKYLSLASFNYYQATNLPSVHRLCQKLDYAFSDNRRHIDFYNTVANYITGFKSLPTIANIRTLYWRNRVHRQLILDMATGFLETDKNGQFFWPDDCMQANYGRLQYSKHYGLIQETMLVLFFQILMKSPDDHPTPTVEFRVADANTPGSGQDQVSNVGPADTYHSGVEQVRSPGGGTLGDSVRPDDSQFSTAPDDERTDAEPNIMPPPEATFRPRAPTIEDILDESFRSHNQKNRMPSPDELATTSPGLNSWPAHRTGESARGRIAKHRKGKQPIYPDGQGADTGFSHQNALQFDGSFMFGSQARQHYKQPARQGNTYGGESSRANEILNDFEQFAGGREEITQDEDSSQSSSQQSRLVTLNDVGQDGGHHGERTNIPVPSSTKPKPTGTFERALSRDPEPRRPLGSLKTDYVVSVFRPSGRNRRWTPRTGISAMSLQRLFEVLPVPGGFTGLDICLRVPGNVYEERLLAGDDDLFEMTLSRYAETIEQFKREHRHWTRRVVFEILIKPICYVDE</sequence>
<evidence type="ECO:0000313" key="3">
    <source>
        <dbReference type="Proteomes" id="UP000738349"/>
    </source>
</evidence>
<dbReference type="OrthoDB" id="5085358at2759"/>
<accession>A0A9P9IMP2</accession>
<feature type="region of interest" description="Disordered" evidence="1">
    <location>
        <begin position="374"/>
        <end position="418"/>
    </location>
</feature>